<evidence type="ECO:0000256" key="4">
    <source>
        <dbReference type="ARBA" id="ARBA00022692"/>
    </source>
</evidence>
<dbReference type="InterPro" id="IPR023997">
    <property type="entry name" value="TonB-dep_OMP_SusC/RagA_CS"/>
</dbReference>
<feature type="domain" description="TonB-dependent receptor-like beta-barrel" evidence="11">
    <location>
        <begin position="413"/>
        <end position="1025"/>
    </location>
</feature>
<keyword evidence="6 8" id="KW-0472">Membrane</keyword>
<evidence type="ECO:0000313" key="13">
    <source>
        <dbReference type="EMBL" id="MDR6942089.1"/>
    </source>
</evidence>
<dbReference type="InterPro" id="IPR008969">
    <property type="entry name" value="CarboxyPept-like_regulatory"/>
</dbReference>
<protein>
    <submittedName>
        <fullName evidence="13">TonB-linked SusC/RagA family outer membrane protein</fullName>
    </submittedName>
</protein>
<evidence type="ECO:0000256" key="5">
    <source>
        <dbReference type="ARBA" id="ARBA00023077"/>
    </source>
</evidence>
<comment type="caution">
    <text evidence="13">The sequence shown here is derived from an EMBL/GenBank/DDBJ whole genome shotgun (WGS) entry which is preliminary data.</text>
</comment>
<proteinExistence type="inferred from homology"/>
<dbReference type="RefSeq" id="WP_310094808.1">
    <property type="nucleotide sequence ID" value="NZ_JAVDUU010000002.1"/>
</dbReference>
<dbReference type="SUPFAM" id="SSF49464">
    <property type="entry name" value="Carboxypeptidase regulatory domain-like"/>
    <property type="match status" value="1"/>
</dbReference>
<sequence length="1056" mass="117216">MRKQITLLILFLMAGCTLALAQDLSIKGTVKDNKGLPVPGVSVKIKGTGNGVATDIKGQFALSAPSNSTLVFSIIGYVAQEQSVNGRTTINVTLAEDNKQLNEVVVVGYGTRQKKDVTGAVSSVKATQLENENPNSIGDVLKGNIPGLSVSMNTSAKGGGNLLVRGKATLTGNTSPLIVLDGVIYNGQQADINPNDIASIDVLKDASALAVYGSRAAAGVVAITTKKGKTGPPLITLNSNFGIAQLEKEQKVYGPQGFLDWRADVMRSINVNNPAYEYTDPRKLPADVTLEQWMALTNASGDPVDQWLSRLGLVPNERANYMAGKTIDWFDKVFRNGFRQDHTLSMSGRREDVNYYMSLNYTKNQNLIVGGEYSNVRARLNLEGQATKFLTVGINAQYAVRNESGLPAISNVNTNAVDRTHTTEADWTQITNNSPYGDFYNPDGSLRRIPTDDAGLNARNPFLNNYYDESMNIQNTLFANLYARLTLPLGITFQTNFTPSYDSYRNFYHNSSHNPNVTVPGGQAQRAMENRYNYQIDNLLKWNRTFNNIHNIDITLLANTEKYQSWYTYEYNEGFNPNDDLSFHNLGAGNKPTVSSDDRYSTANAYLGRINYTLLQRYLLTVSVRRDGYSLFGQKHPTDNFPSVAGGWIFSDEDFMKSAKWLSYGKLRLSYGVNGNRDIRDNNGTVDPNRALAVITAEKYPTVTPGGTAIASSALYISRMASLDLKWERTTSLNAGLDFALFNSRLNGSIDVYSKKTTNLLVQRTLPQVSGFASVISNIGQVNNKGFEFALSSKNITEGNFTWNSTLNFFLNRNTIKHLYGLADVINADGTVSRIENSDKANGWFIGKDIDAVWDYKVLGVWQTNEKDQAALYGAVPGDFKLQKLVNSGPNQYKYTDDDKQFIGHESPRFTWTLRNDFNIYKNFDFSFLLLSNWGQLRRYNQAINNQGGVSISRTSSYIQPYWTPNNPINDYARLNSGSSGTTVNVWRKASFVRLNTVSLGYNLPKSWLTPLKIQSAKLYANVTNAAVYAPNWDYWDPENDGPTPRYISVGVNVVF</sequence>
<evidence type="ECO:0000256" key="10">
    <source>
        <dbReference type="SAM" id="SignalP"/>
    </source>
</evidence>
<feature type="signal peptide" evidence="10">
    <location>
        <begin position="1"/>
        <end position="21"/>
    </location>
</feature>
<evidence type="ECO:0000259" key="12">
    <source>
        <dbReference type="Pfam" id="PF07715"/>
    </source>
</evidence>
<accession>A0ABU1T9R2</accession>
<evidence type="ECO:0000256" key="9">
    <source>
        <dbReference type="RuleBase" id="RU003357"/>
    </source>
</evidence>
<keyword evidence="14" id="KW-1185">Reference proteome</keyword>
<dbReference type="InterPro" id="IPR012910">
    <property type="entry name" value="Plug_dom"/>
</dbReference>
<dbReference type="PROSITE" id="PS52016">
    <property type="entry name" value="TONB_DEPENDENT_REC_3"/>
    <property type="match status" value="1"/>
</dbReference>
<dbReference type="InterPro" id="IPR036942">
    <property type="entry name" value="Beta-barrel_TonB_sf"/>
</dbReference>
<dbReference type="Pfam" id="PF00593">
    <property type="entry name" value="TonB_dep_Rec_b-barrel"/>
    <property type="match status" value="1"/>
</dbReference>
<gene>
    <name evidence="13" type="ORF">J2W55_001931</name>
</gene>
<keyword evidence="4 8" id="KW-0812">Transmembrane</keyword>
<dbReference type="Proteomes" id="UP001247620">
    <property type="component" value="Unassembled WGS sequence"/>
</dbReference>
<dbReference type="InterPro" id="IPR037066">
    <property type="entry name" value="Plug_dom_sf"/>
</dbReference>
<dbReference type="InterPro" id="IPR039426">
    <property type="entry name" value="TonB-dep_rcpt-like"/>
</dbReference>
<feature type="domain" description="TonB-dependent receptor plug" evidence="12">
    <location>
        <begin position="114"/>
        <end position="220"/>
    </location>
</feature>
<feature type="chain" id="PRO_5046667276" evidence="10">
    <location>
        <begin position="22"/>
        <end position="1056"/>
    </location>
</feature>
<dbReference type="NCBIfam" id="TIGR04057">
    <property type="entry name" value="SusC_RagA_signa"/>
    <property type="match status" value="1"/>
</dbReference>
<dbReference type="SUPFAM" id="SSF56935">
    <property type="entry name" value="Porins"/>
    <property type="match status" value="1"/>
</dbReference>
<comment type="similarity">
    <text evidence="8 9">Belongs to the TonB-dependent receptor family.</text>
</comment>
<dbReference type="Gene3D" id="2.40.170.20">
    <property type="entry name" value="TonB-dependent receptor, beta-barrel domain"/>
    <property type="match status" value="1"/>
</dbReference>
<keyword evidence="3 8" id="KW-1134">Transmembrane beta strand</keyword>
<dbReference type="Gene3D" id="2.60.40.1120">
    <property type="entry name" value="Carboxypeptidase-like, regulatory domain"/>
    <property type="match status" value="1"/>
</dbReference>
<reference evidence="13 14" key="1">
    <citation type="submission" date="2023-07" db="EMBL/GenBank/DDBJ databases">
        <title>Sorghum-associated microbial communities from plants grown in Nebraska, USA.</title>
        <authorList>
            <person name="Schachtman D."/>
        </authorList>
    </citation>
    <scope>NUCLEOTIDE SEQUENCE [LARGE SCALE GENOMIC DNA]</scope>
    <source>
        <strain evidence="13 14">3262</strain>
    </source>
</reference>
<keyword evidence="2 8" id="KW-0813">Transport</keyword>
<evidence type="ECO:0000256" key="3">
    <source>
        <dbReference type="ARBA" id="ARBA00022452"/>
    </source>
</evidence>
<dbReference type="PROSITE" id="PS51257">
    <property type="entry name" value="PROKAR_LIPOPROTEIN"/>
    <property type="match status" value="1"/>
</dbReference>
<evidence type="ECO:0000256" key="2">
    <source>
        <dbReference type="ARBA" id="ARBA00022448"/>
    </source>
</evidence>
<comment type="subcellular location">
    <subcellularLocation>
        <location evidence="1 8">Cell outer membrane</location>
        <topology evidence="1 8">Multi-pass membrane protein</topology>
    </subcellularLocation>
</comment>
<evidence type="ECO:0000256" key="1">
    <source>
        <dbReference type="ARBA" id="ARBA00004571"/>
    </source>
</evidence>
<organism evidence="13 14">
    <name type="scientific">Mucilaginibacter pocheonensis</name>
    <dbReference type="NCBI Taxonomy" id="398050"/>
    <lineage>
        <taxon>Bacteria</taxon>
        <taxon>Pseudomonadati</taxon>
        <taxon>Bacteroidota</taxon>
        <taxon>Sphingobacteriia</taxon>
        <taxon>Sphingobacteriales</taxon>
        <taxon>Sphingobacteriaceae</taxon>
        <taxon>Mucilaginibacter</taxon>
    </lineage>
</organism>
<dbReference type="InterPro" id="IPR000531">
    <property type="entry name" value="Beta-barrel_TonB"/>
</dbReference>
<dbReference type="EMBL" id="JAVDUU010000002">
    <property type="protein sequence ID" value="MDR6942089.1"/>
    <property type="molecule type" value="Genomic_DNA"/>
</dbReference>
<dbReference type="InterPro" id="IPR023996">
    <property type="entry name" value="TonB-dep_OMP_SusC/RagA"/>
</dbReference>
<evidence type="ECO:0000313" key="14">
    <source>
        <dbReference type="Proteomes" id="UP001247620"/>
    </source>
</evidence>
<dbReference type="Gene3D" id="2.170.130.10">
    <property type="entry name" value="TonB-dependent receptor, plug domain"/>
    <property type="match status" value="1"/>
</dbReference>
<evidence type="ECO:0000256" key="6">
    <source>
        <dbReference type="ARBA" id="ARBA00023136"/>
    </source>
</evidence>
<evidence type="ECO:0000256" key="7">
    <source>
        <dbReference type="ARBA" id="ARBA00023237"/>
    </source>
</evidence>
<dbReference type="Pfam" id="PF13715">
    <property type="entry name" value="CarbopepD_reg_2"/>
    <property type="match status" value="1"/>
</dbReference>
<name>A0ABU1T9R2_9SPHI</name>
<evidence type="ECO:0000259" key="11">
    <source>
        <dbReference type="Pfam" id="PF00593"/>
    </source>
</evidence>
<dbReference type="NCBIfam" id="TIGR04056">
    <property type="entry name" value="OMP_RagA_SusC"/>
    <property type="match status" value="1"/>
</dbReference>
<keyword evidence="10" id="KW-0732">Signal</keyword>
<keyword evidence="5 9" id="KW-0798">TonB box</keyword>
<keyword evidence="7 8" id="KW-0998">Cell outer membrane</keyword>
<dbReference type="Pfam" id="PF07715">
    <property type="entry name" value="Plug"/>
    <property type="match status" value="1"/>
</dbReference>
<evidence type="ECO:0000256" key="8">
    <source>
        <dbReference type="PROSITE-ProRule" id="PRU01360"/>
    </source>
</evidence>